<keyword evidence="4 7" id="KW-1133">Transmembrane helix</keyword>
<evidence type="ECO:0000256" key="3">
    <source>
        <dbReference type="ARBA" id="ARBA00022692"/>
    </source>
</evidence>
<dbReference type="EMBL" id="BNBF01000018">
    <property type="protein sequence ID" value="GHG63537.1"/>
    <property type="molecule type" value="Genomic_DNA"/>
</dbReference>
<feature type="transmembrane region" description="Helical" evidence="7">
    <location>
        <begin position="20"/>
        <end position="42"/>
    </location>
</feature>
<organism evidence="9 10">
    <name type="scientific">Streptomyces capoamus</name>
    <dbReference type="NCBI Taxonomy" id="68183"/>
    <lineage>
        <taxon>Bacteria</taxon>
        <taxon>Bacillati</taxon>
        <taxon>Actinomycetota</taxon>
        <taxon>Actinomycetes</taxon>
        <taxon>Kitasatosporales</taxon>
        <taxon>Streptomycetaceae</taxon>
        <taxon>Streptomyces</taxon>
    </lineage>
</organism>
<dbReference type="Proteomes" id="UP000619355">
    <property type="component" value="Unassembled WGS sequence"/>
</dbReference>
<evidence type="ECO:0000313" key="10">
    <source>
        <dbReference type="Proteomes" id="UP000619355"/>
    </source>
</evidence>
<keyword evidence="3 7" id="KW-0812">Transmembrane</keyword>
<comment type="caution">
    <text evidence="9">The sequence shown here is derived from an EMBL/GenBank/DDBJ whole genome shotgun (WGS) entry which is preliminary data.</text>
</comment>
<feature type="transmembrane region" description="Helical" evidence="7">
    <location>
        <begin position="313"/>
        <end position="334"/>
    </location>
</feature>
<dbReference type="PROSITE" id="PS50850">
    <property type="entry name" value="MFS"/>
    <property type="match status" value="1"/>
</dbReference>
<dbReference type="GO" id="GO:0046677">
    <property type="term" value="P:response to antibiotic"/>
    <property type="evidence" value="ECO:0007669"/>
    <property type="project" value="UniProtKB-KW"/>
</dbReference>
<name>A0A919EZL1_9ACTN</name>
<evidence type="ECO:0000256" key="4">
    <source>
        <dbReference type="ARBA" id="ARBA00022989"/>
    </source>
</evidence>
<feature type="transmembrane region" description="Helical" evidence="7">
    <location>
        <begin position="267"/>
        <end position="293"/>
    </location>
</feature>
<proteinExistence type="predicted"/>
<gene>
    <name evidence="9" type="ORF">GCM10018980_54200</name>
</gene>
<sequence>MKPNHDAATPPEAPRSAQTLPALVLSMLAFSMVQTAVVPILPALATAVHVSGGTIAWLMTANLLAAAVLTPLLGRFGDLYGRKPMLLVSLGGLVLGSALAVSTESFTWLVVARVLQGAGGGVLPLAIALVRNQLPPQRVPGGIGAVSAAMGIGSALGLVVTGVLMEQWSYKSVFWAGLLVGLVALAWSVAGIPRDRGTGHAGKVDPLGAVTLAGWLCALLLAVSQGNAWGWGSGRIVGLFVAAAVIAAVWAVVELKVPDPLVSIRMLMSPVVAITNVAGAVIGFGMYGCFMVISNFAQTPEKIAHYGFSADVLHAGVMLLPSAIGSMTAAPVGAKLIAARGPRVPLSLGGLLAALAMGFLAVVNGHPVDLYLAAAVFGFGVGLAYTAMPAAINSAVPLQQSGIANGMNAVFRTVGGAVGTAVLGSTLAGDTIEGLPLPTLHAYREAFWITAIGCFAAAVASLAIRIPRGPADPAQPAVRRSDPAGETVA</sequence>
<feature type="transmembrane region" description="Helical" evidence="7">
    <location>
        <begin position="346"/>
        <end position="364"/>
    </location>
</feature>
<reference evidence="10" key="1">
    <citation type="journal article" date="2019" name="Int. J. Syst. Evol. Microbiol.">
        <title>The Global Catalogue of Microorganisms (GCM) 10K type strain sequencing project: providing services to taxonomists for standard genome sequencing and annotation.</title>
        <authorList>
            <consortium name="The Broad Institute Genomics Platform"/>
            <consortium name="The Broad Institute Genome Sequencing Center for Infectious Disease"/>
            <person name="Wu L."/>
            <person name="Ma J."/>
        </authorList>
    </citation>
    <scope>NUCLEOTIDE SEQUENCE [LARGE SCALE GENOMIC DNA]</scope>
    <source>
        <strain evidence="10">JCM 4253</strain>
    </source>
</reference>
<feature type="transmembrane region" description="Helical" evidence="7">
    <location>
        <begin position="370"/>
        <end position="388"/>
    </location>
</feature>
<keyword evidence="2" id="KW-0813">Transport</keyword>
<evidence type="ECO:0000256" key="5">
    <source>
        <dbReference type="ARBA" id="ARBA00023136"/>
    </source>
</evidence>
<dbReference type="InterPro" id="IPR036259">
    <property type="entry name" value="MFS_trans_sf"/>
</dbReference>
<evidence type="ECO:0000256" key="7">
    <source>
        <dbReference type="SAM" id="Phobius"/>
    </source>
</evidence>
<dbReference type="SUPFAM" id="SSF103473">
    <property type="entry name" value="MFS general substrate transporter"/>
    <property type="match status" value="2"/>
</dbReference>
<protein>
    <recommendedName>
        <fullName evidence="8">Major facilitator superfamily (MFS) profile domain-containing protein</fullName>
    </recommendedName>
</protein>
<evidence type="ECO:0000256" key="1">
    <source>
        <dbReference type="ARBA" id="ARBA00004651"/>
    </source>
</evidence>
<evidence type="ECO:0000313" key="9">
    <source>
        <dbReference type="EMBL" id="GHG63537.1"/>
    </source>
</evidence>
<keyword evidence="6" id="KW-0046">Antibiotic resistance</keyword>
<evidence type="ECO:0000256" key="6">
    <source>
        <dbReference type="ARBA" id="ARBA00023251"/>
    </source>
</evidence>
<keyword evidence="5 7" id="KW-0472">Membrane</keyword>
<dbReference type="PANTHER" id="PTHR42718:SF9">
    <property type="entry name" value="MAJOR FACILITATOR SUPERFAMILY MULTIDRUG TRANSPORTER MFSC"/>
    <property type="match status" value="1"/>
</dbReference>
<dbReference type="Gene3D" id="1.20.1250.20">
    <property type="entry name" value="MFS general substrate transporter like domains"/>
    <property type="match status" value="1"/>
</dbReference>
<evidence type="ECO:0000259" key="8">
    <source>
        <dbReference type="PROSITE" id="PS50850"/>
    </source>
</evidence>
<feature type="transmembrane region" description="Helical" evidence="7">
    <location>
        <begin position="236"/>
        <end position="255"/>
    </location>
</feature>
<accession>A0A919EZL1</accession>
<dbReference type="InterPro" id="IPR020846">
    <property type="entry name" value="MFS_dom"/>
</dbReference>
<dbReference type="AlphaFoldDB" id="A0A919EZL1"/>
<dbReference type="Gene3D" id="1.20.1720.10">
    <property type="entry name" value="Multidrug resistance protein D"/>
    <property type="match status" value="1"/>
</dbReference>
<feature type="transmembrane region" description="Helical" evidence="7">
    <location>
        <begin position="204"/>
        <end position="224"/>
    </location>
</feature>
<dbReference type="Pfam" id="PF07690">
    <property type="entry name" value="MFS_1"/>
    <property type="match status" value="1"/>
</dbReference>
<feature type="transmembrane region" description="Helical" evidence="7">
    <location>
        <begin position="85"/>
        <end position="102"/>
    </location>
</feature>
<feature type="transmembrane region" description="Helical" evidence="7">
    <location>
        <begin position="173"/>
        <end position="192"/>
    </location>
</feature>
<dbReference type="InterPro" id="IPR011701">
    <property type="entry name" value="MFS"/>
</dbReference>
<feature type="domain" description="Major facilitator superfamily (MFS) profile" evidence="8">
    <location>
        <begin position="19"/>
        <end position="469"/>
    </location>
</feature>
<feature type="transmembrane region" description="Helical" evidence="7">
    <location>
        <begin position="142"/>
        <end position="161"/>
    </location>
</feature>
<feature type="transmembrane region" description="Helical" evidence="7">
    <location>
        <begin position="54"/>
        <end position="73"/>
    </location>
</feature>
<comment type="subcellular location">
    <subcellularLocation>
        <location evidence="1">Cell membrane</location>
        <topology evidence="1">Multi-pass membrane protein</topology>
    </subcellularLocation>
</comment>
<dbReference type="RefSeq" id="WP_189984815.1">
    <property type="nucleotide sequence ID" value="NZ_BNBF01000018.1"/>
</dbReference>
<dbReference type="GO" id="GO:0022857">
    <property type="term" value="F:transmembrane transporter activity"/>
    <property type="evidence" value="ECO:0007669"/>
    <property type="project" value="InterPro"/>
</dbReference>
<feature type="transmembrane region" description="Helical" evidence="7">
    <location>
        <begin position="447"/>
        <end position="466"/>
    </location>
</feature>
<keyword evidence="10" id="KW-1185">Reference proteome</keyword>
<dbReference type="CDD" id="cd17504">
    <property type="entry name" value="MFS_MMR_MDR_like"/>
    <property type="match status" value="1"/>
</dbReference>
<feature type="transmembrane region" description="Helical" evidence="7">
    <location>
        <begin position="108"/>
        <end position="130"/>
    </location>
</feature>
<dbReference type="PANTHER" id="PTHR42718">
    <property type="entry name" value="MAJOR FACILITATOR SUPERFAMILY MULTIDRUG TRANSPORTER MFSC"/>
    <property type="match status" value="1"/>
</dbReference>
<evidence type="ECO:0000256" key="2">
    <source>
        <dbReference type="ARBA" id="ARBA00022448"/>
    </source>
</evidence>
<dbReference type="GO" id="GO:0005886">
    <property type="term" value="C:plasma membrane"/>
    <property type="evidence" value="ECO:0007669"/>
    <property type="project" value="UniProtKB-SubCell"/>
</dbReference>